<accession>A0ABT3SUT7</accession>
<dbReference type="RefSeq" id="WP_279252603.1">
    <property type="nucleotide sequence ID" value="NZ_SHNP01000003.1"/>
</dbReference>
<comment type="caution">
    <text evidence="1">The sequence shown here is derived from an EMBL/GenBank/DDBJ whole genome shotgun (WGS) entry which is preliminary data.</text>
</comment>
<sequence>MVVEIRRVLRDNGWAGDLSQCLALEANSIELWMENNTRVMKRDAHSCVSLLEVSGHLCYLKFYRSKSPLQSLGFQLGYGRGVRSFDAAGRLGAARVVVPEPRCVLLVPGGLVLLTEGLANSADLKSLWSQQLPPNEFRDWLVLAGEALAKLHLAGFFHGDCKWSNFQCCESAVVFVDLEAVGVAAPGSGAQCRDLARFTLNAEDMALSPDDYALFLDAYLAATGWSKDELLAAVLKPLQPLRSRHLAKYGPRGHALV</sequence>
<dbReference type="Pfam" id="PF06293">
    <property type="entry name" value="Kdo"/>
    <property type="match status" value="1"/>
</dbReference>
<reference evidence="1" key="1">
    <citation type="submission" date="2019-02" db="EMBL/GenBank/DDBJ databases">
        <authorList>
            <person name="Li S.-H."/>
        </authorList>
    </citation>
    <scope>NUCLEOTIDE SEQUENCE</scope>
    <source>
        <strain evidence="1">IMCC8485</strain>
    </source>
</reference>
<dbReference type="InterPro" id="IPR011009">
    <property type="entry name" value="Kinase-like_dom_sf"/>
</dbReference>
<keyword evidence="2" id="KW-1185">Reference proteome</keyword>
<evidence type="ECO:0000313" key="1">
    <source>
        <dbReference type="EMBL" id="MCX2973735.1"/>
    </source>
</evidence>
<dbReference type="SUPFAM" id="SSF56112">
    <property type="entry name" value="Protein kinase-like (PK-like)"/>
    <property type="match status" value="1"/>
</dbReference>
<proteinExistence type="predicted"/>
<dbReference type="Proteomes" id="UP001143307">
    <property type="component" value="Unassembled WGS sequence"/>
</dbReference>
<name>A0ABT3SUT7_9GAMM</name>
<gene>
    <name evidence="1" type="ORF">EYC87_09115</name>
</gene>
<organism evidence="1 2">
    <name type="scientific">Candidatus Seongchinamella marina</name>
    <dbReference type="NCBI Taxonomy" id="2518990"/>
    <lineage>
        <taxon>Bacteria</taxon>
        <taxon>Pseudomonadati</taxon>
        <taxon>Pseudomonadota</taxon>
        <taxon>Gammaproteobacteria</taxon>
        <taxon>Cellvibrionales</taxon>
        <taxon>Halieaceae</taxon>
        <taxon>Seongchinamella</taxon>
    </lineage>
</organism>
<protein>
    <submittedName>
        <fullName evidence="1">Uncharacterized protein</fullName>
    </submittedName>
</protein>
<evidence type="ECO:0000313" key="2">
    <source>
        <dbReference type="Proteomes" id="UP001143307"/>
    </source>
</evidence>
<dbReference type="EMBL" id="SHNP01000003">
    <property type="protein sequence ID" value="MCX2973735.1"/>
    <property type="molecule type" value="Genomic_DNA"/>
</dbReference>